<dbReference type="KEGG" id="sshi:J5U23_01687"/>
<evidence type="ECO:0000313" key="2">
    <source>
        <dbReference type="Proteomes" id="UP000694018"/>
    </source>
</evidence>
<name>A0A8F5BP07_SACSH</name>
<sequence length="44" mass="5165">MFYTTRIILEGIESILRVPTSPTRRNRIILEGIESVRLLDCLIY</sequence>
<reference evidence="1" key="1">
    <citation type="journal article" date="2021" name="Environ. Microbiol.">
        <title>New insights into the diversity and evolution of the archaeal mobilome from three complete genomes of Saccharolobus shibatae.</title>
        <authorList>
            <person name="Medvedeva S."/>
            <person name="Brandt D."/>
            <person name="Cvirkaite-Krupovic V."/>
            <person name="Liu Y."/>
            <person name="Severinov K."/>
            <person name="Ishino S."/>
            <person name="Ishino Y."/>
            <person name="Prangishvili D."/>
            <person name="Kalinowski J."/>
            <person name="Krupovic M."/>
        </authorList>
    </citation>
    <scope>NUCLEOTIDE SEQUENCE</scope>
    <source>
        <strain evidence="1">B12</strain>
    </source>
</reference>
<evidence type="ECO:0000313" key="1">
    <source>
        <dbReference type="EMBL" id="QXJ28818.1"/>
    </source>
</evidence>
<dbReference type="Proteomes" id="UP000694018">
    <property type="component" value="Chromosome"/>
</dbReference>
<proteinExistence type="predicted"/>
<organism evidence="1 2">
    <name type="scientific">Saccharolobus shibatae (strain ATCC 51178 / DSM 5389 / JCM 8931 / NBRC 15437 / B12)</name>
    <name type="common">Sulfolobus shibatae</name>
    <dbReference type="NCBI Taxonomy" id="523848"/>
    <lineage>
        <taxon>Archaea</taxon>
        <taxon>Thermoproteota</taxon>
        <taxon>Thermoprotei</taxon>
        <taxon>Sulfolobales</taxon>
        <taxon>Sulfolobaceae</taxon>
        <taxon>Saccharolobus</taxon>
    </lineage>
</organism>
<dbReference type="AlphaFoldDB" id="A0A8F5BP07"/>
<dbReference type="EMBL" id="CP077717">
    <property type="protein sequence ID" value="QXJ28818.1"/>
    <property type="molecule type" value="Genomic_DNA"/>
</dbReference>
<accession>A0A8F5BP07</accession>
<gene>
    <name evidence="1" type="ORF">J5U23_01687</name>
</gene>
<protein>
    <submittedName>
        <fullName evidence="1">Uncharacterized protein</fullName>
    </submittedName>
</protein>